<feature type="chain" id="PRO_5045653637" evidence="1">
    <location>
        <begin position="28"/>
        <end position="239"/>
    </location>
</feature>
<dbReference type="EMBL" id="JBHSPH010000010">
    <property type="protein sequence ID" value="MFC5864820.1"/>
    <property type="molecule type" value="Genomic_DNA"/>
</dbReference>
<reference evidence="3" key="1">
    <citation type="journal article" date="2019" name="Int. J. Syst. Evol. Microbiol.">
        <title>The Global Catalogue of Microorganisms (GCM) 10K type strain sequencing project: providing services to taxonomists for standard genome sequencing and annotation.</title>
        <authorList>
            <consortium name="The Broad Institute Genomics Platform"/>
            <consortium name="The Broad Institute Genome Sequencing Center for Infectious Disease"/>
            <person name="Wu L."/>
            <person name="Ma J."/>
        </authorList>
    </citation>
    <scope>NUCLEOTIDE SEQUENCE [LARGE SCALE GENOMIC DNA]</scope>
    <source>
        <strain evidence="3">JCM 4087</strain>
    </source>
</reference>
<keyword evidence="1" id="KW-0732">Signal</keyword>
<dbReference type="RefSeq" id="WP_263332486.1">
    <property type="nucleotide sequence ID" value="NZ_JAGSYH010000001.1"/>
</dbReference>
<comment type="caution">
    <text evidence="2">The sequence shown here is derived from an EMBL/GenBank/DDBJ whole genome shotgun (WGS) entry which is preliminary data.</text>
</comment>
<proteinExistence type="predicted"/>
<accession>A0ABW1END2</accession>
<feature type="signal peptide" evidence="1">
    <location>
        <begin position="1"/>
        <end position="27"/>
    </location>
</feature>
<organism evidence="2 3">
    <name type="scientific">Acidicapsa dinghuensis</name>
    <dbReference type="NCBI Taxonomy" id="2218256"/>
    <lineage>
        <taxon>Bacteria</taxon>
        <taxon>Pseudomonadati</taxon>
        <taxon>Acidobacteriota</taxon>
        <taxon>Terriglobia</taxon>
        <taxon>Terriglobales</taxon>
        <taxon>Acidobacteriaceae</taxon>
        <taxon>Acidicapsa</taxon>
    </lineage>
</organism>
<gene>
    <name evidence="2" type="ORF">ACFPT7_21105</name>
</gene>
<evidence type="ECO:0000256" key="1">
    <source>
        <dbReference type="SAM" id="SignalP"/>
    </source>
</evidence>
<keyword evidence="3" id="KW-1185">Reference proteome</keyword>
<evidence type="ECO:0000313" key="3">
    <source>
        <dbReference type="Proteomes" id="UP001596091"/>
    </source>
</evidence>
<sequence length="239" mass="26136">MNNNIKSALALGLVVTAAVLATSSAEAEIHSKSKELVVMEARDLPEQAQTPGNSLFLHSDNGGDFYLYVEQQQGARLSVFDVTDPARIKLVVSMPLAGPGTTALGAFDFVRPVGYSAELVYFRDSQKEGMLDLHKAKKPVLRMISAETDFDMSEPLGESGFLVTTQAHRYTPAVARNYQVMDVAGSIPTQLATVKDVKHRVTNDYTGTTFLLGSDGLTVVRRLSVENDYKERQYQTEGN</sequence>
<name>A0ABW1END2_9BACT</name>
<evidence type="ECO:0000313" key="2">
    <source>
        <dbReference type="EMBL" id="MFC5864820.1"/>
    </source>
</evidence>
<dbReference type="Proteomes" id="UP001596091">
    <property type="component" value="Unassembled WGS sequence"/>
</dbReference>
<protein>
    <submittedName>
        <fullName evidence="2">Uncharacterized protein</fullName>
    </submittedName>
</protein>